<accession>A0ABD5P9F6</accession>
<feature type="transmembrane region" description="Helical" evidence="2">
    <location>
        <begin position="215"/>
        <end position="236"/>
    </location>
</feature>
<keyword evidence="4" id="KW-1185">Reference proteome</keyword>
<dbReference type="AlphaFoldDB" id="A0ABD5P9F6"/>
<feature type="transmembrane region" description="Helical" evidence="2">
    <location>
        <begin position="159"/>
        <end position="181"/>
    </location>
</feature>
<evidence type="ECO:0000313" key="4">
    <source>
        <dbReference type="Proteomes" id="UP001595921"/>
    </source>
</evidence>
<evidence type="ECO:0008006" key="5">
    <source>
        <dbReference type="Google" id="ProtNLM"/>
    </source>
</evidence>
<gene>
    <name evidence="3" type="ORF">ACFO0N_06170</name>
</gene>
<feature type="region of interest" description="Disordered" evidence="1">
    <location>
        <begin position="320"/>
        <end position="384"/>
    </location>
</feature>
<feature type="transmembrane region" description="Helical" evidence="2">
    <location>
        <begin position="269"/>
        <end position="291"/>
    </location>
</feature>
<organism evidence="3 4">
    <name type="scientific">Halobium salinum</name>
    <dbReference type="NCBI Taxonomy" id="1364940"/>
    <lineage>
        <taxon>Archaea</taxon>
        <taxon>Methanobacteriati</taxon>
        <taxon>Methanobacteriota</taxon>
        <taxon>Stenosarchaea group</taxon>
        <taxon>Halobacteria</taxon>
        <taxon>Halobacteriales</taxon>
        <taxon>Haloferacaceae</taxon>
        <taxon>Halobium</taxon>
    </lineage>
</organism>
<comment type="caution">
    <text evidence="3">The sequence shown here is derived from an EMBL/GenBank/DDBJ whole genome shotgun (WGS) entry which is preliminary data.</text>
</comment>
<dbReference type="EMBL" id="JBHSDS010000003">
    <property type="protein sequence ID" value="MFC4357536.1"/>
    <property type="molecule type" value="Genomic_DNA"/>
</dbReference>
<dbReference type="InterPro" id="IPR055966">
    <property type="entry name" value="DUF7544"/>
</dbReference>
<protein>
    <recommendedName>
        <fullName evidence="5">Membrane domain of glycerophosphoryl diester phosphodiesterase</fullName>
    </recommendedName>
</protein>
<name>A0ABD5P9F6_9EURY</name>
<sequence>MSWHALDAVDDALSSTRRFLRPSLGRWLRLAVVVFFLGVTSSISSVQNLTNVPQTQPNPGTTPGVSGGPDLLLVAAFAAGAVLLLLVLGTISSTMKFVLVDMLRTDEIRIRRWFRTRVGKGFRLLLFETVVVVLMAAPIAVGVWALVFADGVAPNVGLAGIALGVLALAPYLFVGGLLLSFTNQLVVPVMVATDGGVLRSWRRLWPTLRGQPRQFLAYLVSRWTIAFGIGVVTFTVGLVFNAVLFGVGLAAFLALAASFGGIDAALASTVGIAALVALGLLTLGFFLLVTLPIQVLVHSFLTGYELSVLGRAEPRFALLPETGGGGSGGDPDASTDGPRTVGGGTAVVTRQPPAPGDDTVETDGGSTDDGPGSRDGDDNEPGWG</sequence>
<keyword evidence="2" id="KW-0812">Transmembrane</keyword>
<keyword evidence="2" id="KW-1133">Transmembrane helix</keyword>
<feature type="transmembrane region" description="Helical" evidence="2">
    <location>
        <begin position="242"/>
        <end position="262"/>
    </location>
</feature>
<evidence type="ECO:0000256" key="2">
    <source>
        <dbReference type="SAM" id="Phobius"/>
    </source>
</evidence>
<dbReference type="RefSeq" id="WP_267622158.1">
    <property type="nucleotide sequence ID" value="NZ_JAODIW010000006.1"/>
</dbReference>
<reference evidence="3 4" key="1">
    <citation type="journal article" date="2019" name="Int. J. Syst. Evol. Microbiol.">
        <title>The Global Catalogue of Microorganisms (GCM) 10K type strain sequencing project: providing services to taxonomists for standard genome sequencing and annotation.</title>
        <authorList>
            <consortium name="The Broad Institute Genomics Platform"/>
            <consortium name="The Broad Institute Genome Sequencing Center for Infectious Disease"/>
            <person name="Wu L."/>
            <person name="Ma J."/>
        </authorList>
    </citation>
    <scope>NUCLEOTIDE SEQUENCE [LARGE SCALE GENOMIC DNA]</scope>
    <source>
        <strain evidence="3 4">CGMCC 1.12553</strain>
    </source>
</reference>
<keyword evidence="2" id="KW-0472">Membrane</keyword>
<feature type="transmembrane region" description="Helical" evidence="2">
    <location>
        <begin position="124"/>
        <end position="147"/>
    </location>
</feature>
<dbReference type="Pfam" id="PF24400">
    <property type="entry name" value="DUF7544"/>
    <property type="match status" value="1"/>
</dbReference>
<feature type="transmembrane region" description="Helical" evidence="2">
    <location>
        <begin position="71"/>
        <end position="103"/>
    </location>
</feature>
<evidence type="ECO:0000256" key="1">
    <source>
        <dbReference type="SAM" id="MobiDB-lite"/>
    </source>
</evidence>
<evidence type="ECO:0000313" key="3">
    <source>
        <dbReference type="EMBL" id="MFC4357536.1"/>
    </source>
</evidence>
<proteinExistence type="predicted"/>
<dbReference type="Proteomes" id="UP001595921">
    <property type="component" value="Unassembled WGS sequence"/>
</dbReference>
<feature type="transmembrane region" description="Helical" evidence="2">
    <location>
        <begin position="27"/>
        <end position="46"/>
    </location>
</feature>